<accession>A0ABS2D5I4</accession>
<dbReference type="InterPro" id="IPR044005">
    <property type="entry name" value="DZR_2"/>
</dbReference>
<evidence type="ECO:0000256" key="1">
    <source>
        <dbReference type="ARBA" id="ARBA00008007"/>
    </source>
</evidence>
<proteinExistence type="inferred from homology"/>
<dbReference type="Pfam" id="PF18912">
    <property type="entry name" value="DZR_2"/>
    <property type="match status" value="1"/>
</dbReference>
<evidence type="ECO:0000313" key="3">
    <source>
        <dbReference type="EMBL" id="MBM6576177.1"/>
    </source>
</evidence>
<dbReference type="InterPro" id="IPR029057">
    <property type="entry name" value="PRTase-like"/>
</dbReference>
<evidence type="ECO:0000313" key="4">
    <source>
        <dbReference type="Proteomes" id="UP000763641"/>
    </source>
</evidence>
<name>A0ABS2D5I4_9SPHN</name>
<dbReference type="InterPro" id="IPR000836">
    <property type="entry name" value="PRTase_dom"/>
</dbReference>
<dbReference type="Gene3D" id="3.40.50.2020">
    <property type="match status" value="1"/>
</dbReference>
<protein>
    <submittedName>
        <fullName evidence="3">ComF family protein</fullName>
    </submittedName>
</protein>
<dbReference type="RefSeq" id="WP_204197470.1">
    <property type="nucleotide sequence ID" value="NZ_JAFEMC010000002.1"/>
</dbReference>
<dbReference type="PANTHER" id="PTHR47505">
    <property type="entry name" value="DNA UTILIZATION PROTEIN YHGH"/>
    <property type="match status" value="1"/>
</dbReference>
<dbReference type="PANTHER" id="PTHR47505:SF1">
    <property type="entry name" value="DNA UTILIZATION PROTEIN YHGH"/>
    <property type="match status" value="1"/>
</dbReference>
<sequence>MRAIDLLTRPVHAVGALALPSRCPGCSVPVAEDHRFCAACWGTLHFVAPPWCAACQRPFAYDRGPDALCAACLAERPRHAGVRAAVAYGPVAGRIAVRLKHGERIALAETMARRMMRVMPPHAEVMIPVPLHRWRLWRRGFSQAALIADALTRRTGVAHDHHALQRRRATTLLRGLGRRERAKQVRGAFVVTRPGVVKGRAVVLVDDVYTTGATAAACTAALLKAGARSVTILCWARVLEGDD</sequence>
<comment type="similarity">
    <text evidence="1">Belongs to the ComF/GntX family.</text>
</comment>
<dbReference type="Proteomes" id="UP000763641">
    <property type="component" value="Unassembled WGS sequence"/>
</dbReference>
<keyword evidence="4" id="KW-1185">Reference proteome</keyword>
<dbReference type="CDD" id="cd06223">
    <property type="entry name" value="PRTases_typeI"/>
    <property type="match status" value="1"/>
</dbReference>
<dbReference type="EMBL" id="JAFEMC010000002">
    <property type="protein sequence ID" value="MBM6576177.1"/>
    <property type="molecule type" value="Genomic_DNA"/>
</dbReference>
<comment type="caution">
    <text evidence="3">The sequence shown here is derived from an EMBL/GenBank/DDBJ whole genome shotgun (WGS) entry which is preliminary data.</text>
</comment>
<evidence type="ECO:0000259" key="2">
    <source>
        <dbReference type="Pfam" id="PF18912"/>
    </source>
</evidence>
<gene>
    <name evidence="3" type="ORF">ILT43_07320</name>
</gene>
<feature type="domain" description="Double zinc ribbon" evidence="2">
    <location>
        <begin position="17"/>
        <end position="73"/>
    </location>
</feature>
<reference evidence="3 4" key="1">
    <citation type="submission" date="2020-12" db="EMBL/GenBank/DDBJ databases">
        <title>Sphingomonas sp.</title>
        <authorList>
            <person name="Kim M.K."/>
        </authorList>
    </citation>
    <scope>NUCLEOTIDE SEQUENCE [LARGE SCALE GENOMIC DNA]</scope>
    <source>
        <strain evidence="3 4">BT552</strain>
    </source>
</reference>
<dbReference type="SUPFAM" id="SSF53271">
    <property type="entry name" value="PRTase-like"/>
    <property type="match status" value="1"/>
</dbReference>
<dbReference type="InterPro" id="IPR051910">
    <property type="entry name" value="ComF/GntX_DNA_util-trans"/>
</dbReference>
<organism evidence="3 4">
    <name type="scientific">Sphingomonas longa</name>
    <dbReference type="NCBI Taxonomy" id="2778730"/>
    <lineage>
        <taxon>Bacteria</taxon>
        <taxon>Pseudomonadati</taxon>
        <taxon>Pseudomonadota</taxon>
        <taxon>Alphaproteobacteria</taxon>
        <taxon>Sphingomonadales</taxon>
        <taxon>Sphingomonadaceae</taxon>
        <taxon>Sphingomonas</taxon>
    </lineage>
</organism>